<sequence>MAPVIDGMPKTCRWWPITVKMHLAWKTQALLACLRDLVMIKGPAFGSVLKSSDVGVVVKSGHLPSNQVLLMMPIGSWTLAAGQQVFKFLFHAPGGSKDRWGVKNT</sequence>
<evidence type="ECO:0000313" key="1">
    <source>
        <dbReference type="EMBL" id="GFS76204.1"/>
    </source>
</evidence>
<proteinExistence type="predicted"/>
<name>A0A8X6MT17_NEPPI</name>
<protein>
    <submittedName>
        <fullName evidence="1">Uncharacterized protein</fullName>
    </submittedName>
</protein>
<dbReference type="Proteomes" id="UP000887013">
    <property type="component" value="Unassembled WGS sequence"/>
</dbReference>
<evidence type="ECO:0000313" key="2">
    <source>
        <dbReference type="Proteomes" id="UP000887013"/>
    </source>
</evidence>
<gene>
    <name evidence="1" type="ORF">NPIL_472261</name>
</gene>
<reference evidence="1" key="1">
    <citation type="submission" date="2020-08" db="EMBL/GenBank/DDBJ databases">
        <title>Multicomponent nature underlies the extraordinary mechanical properties of spider dragline silk.</title>
        <authorList>
            <person name="Kono N."/>
            <person name="Nakamura H."/>
            <person name="Mori M."/>
            <person name="Yoshida Y."/>
            <person name="Ohtoshi R."/>
            <person name="Malay A.D."/>
            <person name="Moran D.A.P."/>
            <person name="Tomita M."/>
            <person name="Numata K."/>
            <person name="Arakawa K."/>
        </authorList>
    </citation>
    <scope>NUCLEOTIDE SEQUENCE</scope>
</reference>
<accession>A0A8X6MT17</accession>
<keyword evidence="2" id="KW-1185">Reference proteome</keyword>
<dbReference type="AlphaFoldDB" id="A0A8X6MT17"/>
<dbReference type="EMBL" id="BMAW01050611">
    <property type="protein sequence ID" value="GFS76204.1"/>
    <property type="molecule type" value="Genomic_DNA"/>
</dbReference>
<organism evidence="1 2">
    <name type="scientific">Nephila pilipes</name>
    <name type="common">Giant wood spider</name>
    <name type="synonym">Nephila maculata</name>
    <dbReference type="NCBI Taxonomy" id="299642"/>
    <lineage>
        <taxon>Eukaryota</taxon>
        <taxon>Metazoa</taxon>
        <taxon>Ecdysozoa</taxon>
        <taxon>Arthropoda</taxon>
        <taxon>Chelicerata</taxon>
        <taxon>Arachnida</taxon>
        <taxon>Araneae</taxon>
        <taxon>Araneomorphae</taxon>
        <taxon>Entelegynae</taxon>
        <taxon>Araneoidea</taxon>
        <taxon>Nephilidae</taxon>
        <taxon>Nephila</taxon>
    </lineage>
</organism>
<comment type="caution">
    <text evidence="1">The sequence shown here is derived from an EMBL/GenBank/DDBJ whole genome shotgun (WGS) entry which is preliminary data.</text>
</comment>